<dbReference type="AlphaFoldDB" id="A0A5D3BGR0"/>
<feature type="compositionally biased region" description="Basic and acidic residues" evidence="2">
    <location>
        <begin position="95"/>
        <end position="108"/>
    </location>
</feature>
<evidence type="ECO:0000313" key="5">
    <source>
        <dbReference type="Proteomes" id="UP000321947"/>
    </source>
</evidence>
<comment type="caution">
    <text evidence="4">The sequence shown here is derived from an EMBL/GenBank/DDBJ whole genome shotgun (WGS) entry which is preliminary data.</text>
</comment>
<proteinExistence type="predicted"/>
<dbReference type="EMBL" id="SSTD01018108">
    <property type="protein sequence ID" value="TYJ98307.1"/>
    <property type="molecule type" value="Genomic_DNA"/>
</dbReference>
<reference evidence="4 5" key="1">
    <citation type="submission" date="2019-08" db="EMBL/GenBank/DDBJ databases">
        <title>Draft genome sequences of two oriental melons (Cucumis melo L. var makuwa).</title>
        <authorList>
            <person name="Kwon S.-Y."/>
        </authorList>
    </citation>
    <scope>NUCLEOTIDE SEQUENCE [LARGE SCALE GENOMIC DNA]</scope>
    <source>
        <strain evidence="5">cv. Chang Bougi</strain>
        <tissue evidence="4">Leaf</tissue>
    </source>
</reference>
<feature type="region of interest" description="Disordered" evidence="2">
    <location>
        <begin position="179"/>
        <end position="201"/>
    </location>
</feature>
<evidence type="ECO:0000313" key="4">
    <source>
        <dbReference type="EMBL" id="TYJ98307.1"/>
    </source>
</evidence>
<keyword evidence="3" id="KW-0812">Transmembrane</keyword>
<evidence type="ECO:0000256" key="2">
    <source>
        <dbReference type="SAM" id="MobiDB-lite"/>
    </source>
</evidence>
<keyword evidence="3" id="KW-1133">Transmembrane helix</keyword>
<dbReference type="Proteomes" id="UP000321947">
    <property type="component" value="Unassembled WGS sequence"/>
</dbReference>
<protein>
    <submittedName>
        <fullName evidence="4">Uncharacterized protein</fullName>
    </submittedName>
</protein>
<accession>A0A5D3BGR0</accession>
<gene>
    <name evidence="4" type="ORF">E5676_scaffold232G00230</name>
</gene>
<keyword evidence="3" id="KW-0472">Membrane</keyword>
<keyword evidence="1" id="KW-0175">Coiled coil</keyword>
<evidence type="ECO:0000256" key="1">
    <source>
        <dbReference type="SAM" id="Coils"/>
    </source>
</evidence>
<sequence length="378" mass="42749">MAASLMATGTIYSLAVLVLANIYHVLERCKHVTQRFIDWWATGHETYFEDNIHHLVTSAILPPSQPKLPKNRGSNLDGKEIRLVEAMAATLEEEIKEHKDESDSSKNDRHWKRPLKKAKLLGDDPDRRGSSALGVPNVPPLSPLNSYLDGFIKLDSDESLTEPHAVDSAIEEEIRRSKMTVRGKDIESPPFKGDACPKEPLQKVSSTHAPLKYSESPLDAFNRQITRSPEHSQWIGEKVVSNFFKKTTLFLSRIEKIHADGLSPLEEYLNSYLKRIDNFNDVQSSYSAQLLSIDKARQLDEKTSAIEEALTLMEQLREDAKKAEAIDQQELEVVKLQDEVNTFEGTPVITEEAIEALATVCRSMEAAREEFKNLKWKL</sequence>
<feature type="compositionally biased region" description="Basic residues" evidence="2">
    <location>
        <begin position="109"/>
        <end position="119"/>
    </location>
</feature>
<name>A0A5D3BGR0_CUCMM</name>
<evidence type="ECO:0000256" key="3">
    <source>
        <dbReference type="SAM" id="Phobius"/>
    </source>
</evidence>
<feature type="compositionally biased region" description="Basic and acidic residues" evidence="2">
    <location>
        <begin position="120"/>
        <end position="129"/>
    </location>
</feature>
<feature type="region of interest" description="Disordered" evidence="2">
    <location>
        <begin position="95"/>
        <end position="139"/>
    </location>
</feature>
<feature type="transmembrane region" description="Helical" evidence="3">
    <location>
        <begin position="6"/>
        <end position="26"/>
    </location>
</feature>
<feature type="coiled-coil region" evidence="1">
    <location>
        <begin position="299"/>
        <end position="346"/>
    </location>
</feature>
<organism evidence="4 5">
    <name type="scientific">Cucumis melo var. makuwa</name>
    <name type="common">Oriental melon</name>
    <dbReference type="NCBI Taxonomy" id="1194695"/>
    <lineage>
        <taxon>Eukaryota</taxon>
        <taxon>Viridiplantae</taxon>
        <taxon>Streptophyta</taxon>
        <taxon>Embryophyta</taxon>
        <taxon>Tracheophyta</taxon>
        <taxon>Spermatophyta</taxon>
        <taxon>Magnoliopsida</taxon>
        <taxon>eudicotyledons</taxon>
        <taxon>Gunneridae</taxon>
        <taxon>Pentapetalae</taxon>
        <taxon>rosids</taxon>
        <taxon>fabids</taxon>
        <taxon>Cucurbitales</taxon>
        <taxon>Cucurbitaceae</taxon>
        <taxon>Benincaseae</taxon>
        <taxon>Cucumis</taxon>
    </lineage>
</organism>